<evidence type="ECO:0000256" key="3">
    <source>
        <dbReference type="ARBA" id="ARBA00022692"/>
    </source>
</evidence>
<feature type="transmembrane region" description="Helical" evidence="8">
    <location>
        <begin position="438"/>
        <end position="458"/>
    </location>
</feature>
<dbReference type="Pfam" id="PF00361">
    <property type="entry name" value="Proton_antipo_M"/>
    <property type="match status" value="1"/>
</dbReference>
<dbReference type="InterPro" id="IPR001750">
    <property type="entry name" value="ND/Mrp_TM"/>
</dbReference>
<feature type="transmembrane region" description="Helical" evidence="8">
    <location>
        <begin position="229"/>
        <end position="254"/>
    </location>
</feature>
<keyword evidence="3 7" id="KW-0812">Transmembrane</keyword>
<evidence type="ECO:0000313" key="10">
    <source>
        <dbReference type="EMBL" id="BDU75779.1"/>
    </source>
</evidence>
<accession>A0AA48GT97</accession>
<reference evidence="10" key="1">
    <citation type="journal article" date="2023" name="Int. J. Syst. Evol. Microbiol.">
        <title>Mesoterricola silvestris gen. nov., sp. nov., Mesoterricola sediminis sp. nov., Geothrix oryzae sp. nov., Geothrix edaphica sp. nov., Geothrix rubra sp. nov., and Geothrix limicola sp. nov., six novel members of Acidobacteriota isolated from soils.</title>
        <authorList>
            <person name="Itoh H."/>
            <person name="Sugisawa Y."/>
            <person name="Mise K."/>
            <person name="Xu Z."/>
            <person name="Kuniyasu M."/>
            <person name="Ushijima N."/>
            <person name="Kawano K."/>
            <person name="Kobayashi E."/>
            <person name="Shiratori Y."/>
            <person name="Masuda Y."/>
            <person name="Senoo K."/>
        </authorList>
    </citation>
    <scope>NUCLEOTIDE SEQUENCE</scope>
    <source>
        <strain evidence="10">W786</strain>
    </source>
</reference>
<evidence type="ECO:0000256" key="8">
    <source>
        <dbReference type="SAM" id="Phobius"/>
    </source>
</evidence>
<evidence type="ECO:0000256" key="2">
    <source>
        <dbReference type="ARBA" id="ARBA00022475"/>
    </source>
</evidence>
<dbReference type="Proteomes" id="UP001228113">
    <property type="component" value="Chromosome"/>
</dbReference>
<evidence type="ECO:0000259" key="9">
    <source>
        <dbReference type="Pfam" id="PF00361"/>
    </source>
</evidence>
<dbReference type="GO" id="GO:0016491">
    <property type="term" value="F:oxidoreductase activity"/>
    <property type="evidence" value="ECO:0007669"/>
    <property type="project" value="UniProtKB-KW"/>
</dbReference>
<feature type="transmembrane region" description="Helical" evidence="8">
    <location>
        <begin position="117"/>
        <end position="136"/>
    </location>
</feature>
<dbReference type="RefSeq" id="WP_316411101.1">
    <property type="nucleotide sequence ID" value="NZ_AP027081.1"/>
</dbReference>
<dbReference type="PANTHER" id="PTHR42682:SF5">
    <property type="entry name" value="HYDROGENASE-4 COMPONENT F"/>
    <property type="match status" value="1"/>
</dbReference>
<gene>
    <name evidence="10" type="primary">ehrD</name>
    <name evidence="10" type="ORF">METESE_07370</name>
</gene>
<keyword evidence="4 8" id="KW-1133">Transmembrane helix</keyword>
<feature type="transmembrane region" description="Helical" evidence="8">
    <location>
        <begin position="28"/>
        <end position="49"/>
    </location>
</feature>
<protein>
    <submittedName>
        <fullName evidence="10">Hydrogenase</fullName>
    </submittedName>
</protein>
<sequence length="477" mass="50080">MIAALICVPLLAAALVWSMRPGMHRAKVLPVAAFLHLGLVLWAVAHAHRLSPGAWFRLDPLGAWMLLVVSAVFTICACYAPAYLALRTERDFGVFGAAMLGFLSMASLVATARHPGVLWVGMESMALATTPLLYYNKNRRSLEATWKYLLICSVGMALALLGTFFLAYAAQLGGMGEPIWMDRLVANAPSMSAPWLKAGFVLVLAGYGTKMGLAPLHTWKPDAYGETPGIVGTLLAGGGTTMAFLALLRMYAIVSAAGLGDFARELLVAAGLLSMAWACAFMIRQGDLRRLLAYSSVEHMGILAFGMGIGGKAVFFALFHVAANALVKSALFLGSGNIVRSFSSKSLGEMTGAIRRLPVSGWFFLLGFLAVTGTPPFAPFTSIFGIGSAALGGGHVLAGALFLALLAGVFVAMGSVILPVLQGDPDPAAVRTRYQDTVGLTAPIAGALLLALVLGLWVPGPLMNLLTRAAALAEGRP</sequence>
<dbReference type="EMBL" id="AP027081">
    <property type="protein sequence ID" value="BDU75779.1"/>
    <property type="molecule type" value="Genomic_DNA"/>
</dbReference>
<keyword evidence="6 8" id="KW-0472">Membrane</keyword>
<evidence type="ECO:0000256" key="4">
    <source>
        <dbReference type="ARBA" id="ARBA00022989"/>
    </source>
</evidence>
<keyword evidence="11" id="KW-1185">Reference proteome</keyword>
<dbReference type="AlphaFoldDB" id="A0AA48GT97"/>
<comment type="subcellular location">
    <subcellularLocation>
        <location evidence="1">Cell membrane</location>
        <topology evidence="1">Multi-pass membrane protein</topology>
    </subcellularLocation>
    <subcellularLocation>
        <location evidence="7">Membrane</location>
        <topology evidence="7">Multi-pass membrane protein</topology>
    </subcellularLocation>
</comment>
<feature type="transmembrane region" description="Helical" evidence="8">
    <location>
        <begin position="266"/>
        <end position="283"/>
    </location>
</feature>
<evidence type="ECO:0000256" key="6">
    <source>
        <dbReference type="ARBA" id="ARBA00023136"/>
    </source>
</evidence>
<keyword evidence="2" id="KW-1003">Cell membrane</keyword>
<proteinExistence type="predicted"/>
<name>A0AA48GT97_9BACT</name>
<dbReference type="PANTHER" id="PTHR42682">
    <property type="entry name" value="HYDROGENASE-4 COMPONENT F"/>
    <property type="match status" value="1"/>
</dbReference>
<feature type="transmembrane region" description="Helical" evidence="8">
    <location>
        <begin position="61"/>
        <end position="86"/>
    </location>
</feature>
<keyword evidence="5" id="KW-0560">Oxidoreductase</keyword>
<evidence type="ECO:0000256" key="7">
    <source>
        <dbReference type="RuleBase" id="RU000320"/>
    </source>
</evidence>
<feature type="transmembrane region" description="Helical" evidence="8">
    <location>
        <begin position="396"/>
        <end position="418"/>
    </location>
</feature>
<feature type="transmembrane region" description="Helical" evidence="8">
    <location>
        <begin position="148"/>
        <end position="170"/>
    </location>
</feature>
<organism evidence="10 11">
    <name type="scientific">Mesoterricola sediminis</name>
    <dbReference type="NCBI Taxonomy" id="2927980"/>
    <lineage>
        <taxon>Bacteria</taxon>
        <taxon>Pseudomonadati</taxon>
        <taxon>Acidobacteriota</taxon>
        <taxon>Holophagae</taxon>
        <taxon>Holophagales</taxon>
        <taxon>Holophagaceae</taxon>
        <taxon>Mesoterricola</taxon>
    </lineage>
</organism>
<feature type="domain" description="NADH:quinone oxidoreductase/Mrp antiporter transmembrane" evidence="9">
    <location>
        <begin position="118"/>
        <end position="397"/>
    </location>
</feature>
<dbReference type="KEGG" id="msea:METESE_07370"/>
<evidence type="ECO:0000256" key="5">
    <source>
        <dbReference type="ARBA" id="ARBA00023002"/>
    </source>
</evidence>
<feature type="transmembrane region" description="Helical" evidence="8">
    <location>
        <begin position="92"/>
        <end position="110"/>
    </location>
</feature>
<dbReference type="InterPro" id="IPR052175">
    <property type="entry name" value="ComplexI-like_HydComp"/>
</dbReference>
<feature type="transmembrane region" description="Helical" evidence="8">
    <location>
        <begin position="362"/>
        <end position="384"/>
    </location>
</feature>
<evidence type="ECO:0000313" key="11">
    <source>
        <dbReference type="Proteomes" id="UP001228113"/>
    </source>
</evidence>
<feature type="transmembrane region" description="Helical" evidence="8">
    <location>
        <begin position="303"/>
        <end position="327"/>
    </location>
</feature>
<evidence type="ECO:0000256" key="1">
    <source>
        <dbReference type="ARBA" id="ARBA00004651"/>
    </source>
</evidence>
<dbReference type="GO" id="GO:0005886">
    <property type="term" value="C:plasma membrane"/>
    <property type="evidence" value="ECO:0007669"/>
    <property type="project" value="UniProtKB-SubCell"/>
</dbReference>